<feature type="compositionally biased region" description="Low complexity" evidence="1">
    <location>
        <begin position="182"/>
        <end position="198"/>
    </location>
</feature>
<feature type="compositionally biased region" description="Low complexity" evidence="1">
    <location>
        <begin position="426"/>
        <end position="446"/>
    </location>
</feature>
<organism evidence="2 3">
    <name type="scientific">Gonapodya prolifera (strain JEL478)</name>
    <name type="common">Monoblepharis prolifera</name>
    <dbReference type="NCBI Taxonomy" id="1344416"/>
    <lineage>
        <taxon>Eukaryota</taxon>
        <taxon>Fungi</taxon>
        <taxon>Fungi incertae sedis</taxon>
        <taxon>Chytridiomycota</taxon>
        <taxon>Chytridiomycota incertae sedis</taxon>
        <taxon>Monoblepharidomycetes</taxon>
        <taxon>Monoblepharidales</taxon>
        <taxon>Gonapodyaceae</taxon>
        <taxon>Gonapodya</taxon>
    </lineage>
</organism>
<feature type="compositionally biased region" description="Basic and acidic residues" evidence="1">
    <location>
        <begin position="91"/>
        <end position="103"/>
    </location>
</feature>
<dbReference type="EMBL" id="KQ965735">
    <property type="protein sequence ID" value="KXS20562.1"/>
    <property type="molecule type" value="Genomic_DNA"/>
</dbReference>
<keyword evidence="3" id="KW-1185">Reference proteome</keyword>
<feature type="compositionally biased region" description="Polar residues" evidence="1">
    <location>
        <begin position="140"/>
        <end position="160"/>
    </location>
</feature>
<dbReference type="OMA" id="RRGHEEM"/>
<name>A0A139AV08_GONPJ</name>
<feature type="compositionally biased region" description="Basic and acidic residues" evidence="1">
    <location>
        <begin position="9"/>
        <end position="37"/>
    </location>
</feature>
<evidence type="ECO:0000313" key="3">
    <source>
        <dbReference type="Proteomes" id="UP000070544"/>
    </source>
</evidence>
<reference evidence="2 3" key="1">
    <citation type="journal article" date="2015" name="Genome Biol. Evol.">
        <title>Phylogenomic analyses indicate that early fungi evolved digesting cell walls of algal ancestors of land plants.</title>
        <authorList>
            <person name="Chang Y."/>
            <person name="Wang S."/>
            <person name="Sekimoto S."/>
            <person name="Aerts A.L."/>
            <person name="Choi C."/>
            <person name="Clum A."/>
            <person name="LaButti K.M."/>
            <person name="Lindquist E.A."/>
            <person name="Yee Ngan C."/>
            <person name="Ohm R.A."/>
            <person name="Salamov A.A."/>
            <person name="Grigoriev I.V."/>
            <person name="Spatafora J.W."/>
            <person name="Berbee M.L."/>
        </authorList>
    </citation>
    <scope>NUCLEOTIDE SEQUENCE [LARGE SCALE GENOMIC DNA]</scope>
    <source>
        <strain evidence="2 3">JEL478</strain>
    </source>
</reference>
<feature type="region of interest" description="Disordered" evidence="1">
    <location>
        <begin position="411"/>
        <end position="446"/>
    </location>
</feature>
<accession>A0A139AV08</accession>
<sequence length="565" mass="60988">MQSDNPTSSRKDRGNDRDKGGQRESARAGMEQREWSSRRNGGSKVSEYEKDSRDSRRDARTGPSLAVGNGLQNTELKRRAAGNNDGLSGNDRSESDRDMDRDGSSSWRGRGRGRTGEGRRGHEEMRGSSKSSGAADGRQHTSSPNTSRPPSGNLTLQQTGPPVALLNSKAPIILERRPAPQPSQSLPQQILQQPSSIPASPPTYPYPIPLLSGQPLSFNPPDPRHPALLDSAGVFSVAFFGPRGLDMSSLVHSLLPLSERKREPPVPQTPSVVLHASPERVLFLDTTGTSGALLSEANLSLALLLASCCHLLLVVQPAGAVDLTLWRLVRRALWCRAATPDPAGNDPGSPGWSATGPHVVLVSLESNLYDRDGRTALENAWTSFWEGDHGTPWKGWKEGWAAWDPESGATISPHLDKAIEPGSRNTSIPTEPTSSTSPSESGLSLGWYGGPATPNIVHVPPAESEVSVFAAWKRRRDASLGITPQLSDDAIYGLAPSSGPSFSPSVRDTIFRTPRPTALRRPPVEGGDPRRPVGFWHLSEREWVRGVGKVWDAIRKEGTNATKKT</sequence>
<evidence type="ECO:0000313" key="2">
    <source>
        <dbReference type="EMBL" id="KXS20562.1"/>
    </source>
</evidence>
<feature type="compositionally biased region" description="Basic and acidic residues" evidence="1">
    <location>
        <begin position="46"/>
        <end position="60"/>
    </location>
</feature>
<protein>
    <submittedName>
        <fullName evidence="2">Uncharacterized protein</fullName>
    </submittedName>
</protein>
<proteinExistence type="predicted"/>
<feature type="region of interest" description="Disordered" evidence="1">
    <location>
        <begin position="178"/>
        <end position="206"/>
    </location>
</feature>
<dbReference type="Proteomes" id="UP000070544">
    <property type="component" value="Unassembled WGS sequence"/>
</dbReference>
<feature type="region of interest" description="Disordered" evidence="1">
    <location>
        <begin position="1"/>
        <end position="160"/>
    </location>
</feature>
<feature type="compositionally biased region" description="Basic and acidic residues" evidence="1">
    <location>
        <begin position="114"/>
        <end position="127"/>
    </location>
</feature>
<dbReference type="AlphaFoldDB" id="A0A139AV08"/>
<gene>
    <name evidence="2" type="ORF">M427DRAFT_52160</name>
</gene>
<evidence type="ECO:0000256" key="1">
    <source>
        <dbReference type="SAM" id="MobiDB-lite"/>
    </source>
</evidence>